<organism evidence="1 2">
    <name type="scientific">Tanacetum coccineum</name>
    <dbReference type="NCBI Taxonomy" id="301880"/>
    <lineage>
        <taxon>Eukaryota</taxon>
        <taxon>Viridiplantae</taxon>
        <taxon>Streptophyta</taxon>
        <taxon>Embryophyta</taxon>
        <taxon>Tracheophyta</taxon>
        <taxon>Spermatophyta</taxon>
        <taxon>Magnoliopsida</taxon>
        <taxon>eudicotyledons</taxon>
        <taxon>Gunneridae</taxon>
        <taxon>Pentapetalae</taxon>
        <taxon>asterids</taxon>
        <taxon>campanulids</taxon>
        <taxon>Asterales</taxon>
        <taxon>Asteraceae</taxon>
        <taxon>Asteroideae</taxon>
        <taxon>Anthemideae</taxon>
        <taxon>Anthemidinae</taxon>
        <taxon>Tanacetum</taxon>
    </lineage>
</organism>
<dbReference type="PANTHER" id="PTHR33116">
    <property type="entry name" value="REVERSE TRANSCRIPTASE ZINC-BINDING DOMAIN-CONTAINING PROTEIN-RELATED-RELATED"/>
    <property type="match status" value="1"/>
</dbReference>
<dbReference type="EMBL" id="BQNB010011847">
    <property type="protein sequence ID" value="GJS95923.1"/>
    <property type="molecule type" value="Genomic_DNA"/>
</dbReference>
<dbReference type="PANTHER" id="PTHR33116:SF79">
    <property type="entry name" value="REVERSE TRANSCRIPTASE DOMAIN, ZINC FINGER, CCHC-TYPE-RELATED"/>
    <property type="match status" value="1"/>
</dbReference>
<protein>
    <recommendedName>
        <fullName evidence="3">RNA-directed DNA polymerase, eukaryota, reverse transcriptase zinc-binding domain protein</fullName>
    </recommendedName>
</protein>
<reference evidence="1" key="1">
    <citation type="journal article" date="2022" name="Int. J. Mol. Sci.">
        <title>Draft Genome of Tanacetum Coccineum: Genomic Comparison of Closely Related Tanacetum-Family Plants.</title>
        <authorList>
            <person name="Yamashiro T."/>
            <person name="Shiraishi A."/>
            <person name="Nakayama K."/>
            <person name="Satake H."/>
        </authorList>
    </citation>
    <scope>NUCLEOTIDE SEQUENCE</scope>
</reference>
<evidence type="ECO:0008006" key="3">
    <source>
        <dbReference type="Google" id="ProtNLM"/>
    </source>
</evidence>
<gene>
    <name evidence="1" type="ORF">Tco_0802891</name>
</gene>
<reference evidence="1" key="2">
    <citation type="submission" date="2022-01" db="EMBL/GenBank/DDBJ databases">
        <authorList>
            <person name="Yamashiro T."/>
            <person name="Shiraishi A."/>
            <person name="Satake H."/>
            <person name="Nakayama K."/>
        </authorList>
    </citation>
    <scope>NUCLEOTIDE SEQUENCE</scope>
</reference>
<comment type="caution">
    <text evidence="1">The sequence shown here is derived from an EMBL/GenBank/DDBJ whole genome shotgun (WGS) entry which is preliminary data.</text>
</comment>
<sequence length="145" mass="16326">MRKLFGIGVSDVETNNFASYLNLQPSSLPCIYLGLPISVNMNKGIHWKPIIDKFNNCLTSWKARTLSYGGRLALVKLVLGALDAYSNKIAWIGWKKVCSPTKIGCLGIGSILASNLSMLTKWWWRFNSDINSNALWKVVNFRSWV</sequence>
<accession>A0ABQ5A079</accession>
<keyword evidence="2" id="KW-1185">Reference proteome</keyword>
<proteinExistence type="predicted"/>
<evidence type="ECO:0000313" key="2">
    <source>
        <dbReference type="Proteomes" id="UP001151760"/>
    </source>
</evidence>
<dbReference type="Proteomes" id="UP001151760">
    <property type="component" value="Unassembled WGS sequence"/>
</dbReference>
<name>A0ABQ5A079_9ASTR</name>
<evidence type="ECO:0000313" key="1">
    <source>
        <dbReference type="EMBL" id="GJS95923.1"/>
    </source>
</evidence>